<dbReference type="VEuPathDB" id="FungiDB:H310_02637"/>
<sequence>MPSGASSRMHTRMTAAKPQATRLQRWQLVLHLDLTSAFITPHGKMDTSRFQFVSQKRPALNLRIKRQLATGESTGTTGIPSRRGALGTSGRPWRALSHKTPLGRHQSPQNSLENFRAKPLDRDVIPLTPTELRHSLAKRSWPSSSSRRVYRRRGRAEGQWHVYNQSTWMACLVALGSCVVWSARQVMKCILSSLRRHG</sequence>
<dbReference type="RefSeq" id="XP_008864432.1">
    <property type="nucleotide sequence ID" value="XM_008866210.1"/>
</dbReference>
<gene>
    <name evidence="2" type="ORF">H310_02637</name>
</gene>
<dbReference type="GeneID" id="20079687"/>
<name>A0A024UKI1_9STRA</name>
<dbReference type="AlphaFoldDB" id="A0A024UKI1"/>
<protein>
    <submittedName>
        <fullName evidence="2">Uncharacterized protein</fullName>
    </submittedName>
</protein>
<reference evidence="2" key="1">
    <citation type="submission" date="2013-12" db="EMBL/GenBank/DDBJ databases">
        <title>The Genome Sequence of Aphanomyces invadans NJM9701.</title>
        <authorList>
            <consortium name="The Broad Institute Genomics Platform"/>
            <person name="Russ C."/>
            <person name="Tyler B."/>
            <person name="van West P."/>
            <person name="Dieguez-Uribeondo J."/>
            <person name="Young S.K."/>
            <person name="Zeng Q."/>
            <person name="Gargeya S."/>
            <person name="Fitzgerald M."/>
            <person name="Abouelleil A."/>
            <person name="Alvarado L."/>
            <person name="Chapman S.B."/>
            <person name="Gainer-Dewar J."/>
            <person name="Goldberg J."/>
            <person name="Griggs A."/>
            <person name="Gujja S."/>
            <person name="Hansen M."/>
            <person name="Howarth C."/>
            <person name="Imamovic A."/>
            <person name="Ireland A."/>
            <person name="Larimer J."/>
            <person name="McCowan C."/>
            <person name="Murphy C."/>
            <person name="Pearson M."/>
            <person name="Poon T.W."/>
            <person name="Priest M."/>
            <person name="Roberts A."/>
            <person name="Saif S."/>
            <person name="Shea T."/>
            <person name="Sykes S."/>
            <person name="Wortman J."/>
            <person name="Nusbaum C."/>
            <person name="Birren B."/>
        </authorList>
    </citation>
    <scope>NUCLEOTIDE SEQUENCE [LARGE SCALE GENOMIC DNA]</scope>
    <source>
        <strain evidence="2">NJM9701</strain>
    </source>
</reference>
<dbReference type="EMBL" id="KI913955">
    <property type="protein sequence ID" value="ETW06357.1"/>
    <property type="molecule type" value="Genomic_DNA"/>
</dbReference>
<feature type="region of interest" description="Disordered" evidence="1">
    <location>
        <begin position="71"/>
        <end position="93"/>
    </location>
</feature>
<evidence type="ECO:0000256" key="1">
    <source>
        <dbReference type="SAM" id="MobiDB-lite"/>
    </source>
</evidence>
<organism evidence="2">
    <name type="scientific">Aphanomyces invadans</name>
    <dbReference type="NCBI Taxonomy" id="157072"/>
    <lineage>
        <taxon>Eukaryota</taxon>
        <taxon>Sar</taxon>
        <taxon>Stramenopiles</taxon>
        <taxon>Oomycota</taxon>
        <taxon>Saprolegniomycetes</taxon>
        <taxon>Saprolegniales</taxon>
        <taxon>Verrucalvaceae</taxon>
        <taxon>Aphanomyces</taxon>
    </lineage>
</organism>
<accession>A0A024UKI1</accession>
<evidence type="ECO:0000313" key="2">
    <source>
        <dbReference type="EMBL" id="ETW06357.1"/>
    </source>
</evidence>
<proteinExistence type="predicted"/>